<dbReference type="Pfam" id="PF19527">
    <property type="entry name" value="DUF6055"/>
    <property type="match status" value="1"/>
</dbReference>
<dbReference type="EMBL" id="JBHRSV010000031">
    <property type="protein sequence ID" value="MFC2927405.1"/>
    <property type="molecule type" value="Genomic_DNA"/>
</dbReference>
<keyword evidence="1" id="KW-0732">Signal</keyword>
<name>A0ABV7A174_9PROT</name>
<feature type="signal peptide" evidence="1">
    <location>
        <begin position="1"/>
        <end position="19"/>
    </location>
</feature>
<proteinExistence type="predicted"/>
<reference evidence="3" key="1">
    <citation type="journal article" date="2019" name="Int. J. Syst. Evol. Microbiol.">
        <title>The Global Catalogue of Microorganisms (GCM) 10K type strain sequencing project: providing services to taxonomists for standard genome sequencing and annotation.</title>
        <authorList>
            <consortium name="The Broad Institute Genomics Platform"/>
            <consortium name="The Broad Institute Genome Sequencing Center for Infectious Disease"/>
            <person name="Wu L."/>
            <person name="Ma J."/>
        </authorList>
    </citation>
    <scope>NUCLEOTIDE SEQUENCE [LARGE SCALE GENOMIC DNA]</scope>
    <source>
        <strain evidence="3">KCTC 52487</strain>
    </source>
</reference>
<organism evidence="2 3">
    <name type="scientific">Hyphobacterium vulgare</name>
    <dbReference type="NCBI Taxonomy" id="1736751"/>
    <lineage>
        <taxon>Bacteria</taxon>
        <taxon>Pseudomonadati</taxon>
        <taxon>Pseudomonadota</taxon>
        <taxon>Alphaproteobacteria</taxon>
        <taxon>Maricaulales</taxon>
        <taxon>Maricaulaceae</taxon>
        <taxon>Hyphobacterium</taxon>
    </lineage>
</organism>
<evidence type="ECO:0000313" key="3">
    <source>
        <dbReference type="Proteomes" id="UP001595379"/>
    </source>
</evidence>
<dbReference type="NCBIfam" id="NF038127">
    <property type="entry name" value="FDP_fam"/>
    <property type="match status" value="1"/>
</dbReference>
<gene>
    <name evidence="2" type="ORF">ACFOOR_14960</name>
</gene>
<dbReference type="PROSITE" id="PS51257">
    <property type="entry name" value="PROKAR_LIPOPROTEIN"/>
    <property type="match status" value="1"/>
</dbReference>
<sequence>MRIAIVALFIAFSASCALAQETQSEVLSGEVTASRPQVDFPFELDAGDVVTLTTMSDENFDTILTLTGPNGARLAQNDDMASGESLQSQIVHVATASGQYTASVTGYGNALGSFELEILHGIDFGLSDDARTIMEGVVTIDSARPTRNFTVDLAEDDIFVASTFALSDSLDTTLALLDADGNTIAQNDDRGDGTLNSHLIFQAPEAGRFQVQLGSWSGQDQGDAILSLAIDPNAEVPFDFSSIEGERIAAYADYLGADPESIEYPVTLTEGQTLYVMADTVEGDLDPVIRLEGPDGFPVALNDDRGDGSLNSAFAYTATEAGTYMLEISRYQGSDTGGQFELVLMSVDASVVETLQALLDNSIQLSGEVQSIRTDDFIVYYTLEGEDASSLEYAQSVAVALQEMLDIQVGRMGWAEPIRDNEGLYRAYVGDAGGSLGFTRPAQMVFDNPNTTDVREMAAARAIFLIENDFAGLGKAASPHSLMRATATHEFAHVIQYAYDAEEGLDWLYESTASWIEVATVGADQDATDYVSSDYDAPERCWTTSESGHNYSQWTLLQSLADVYGEDLIVRIWENTVELDGFETVAAALREEGTTIPDVIERWRAQNLALDYELAPLFNSTVALQRTLSQAGSWNAKGGLEQLGANYFTVDLDGRFTVTLDGESGIEVLALGVRDGEMHVVPLGQSGAIDTAGWDYLGLMVFNANMPEEPGACSGSGYTLDVQPSNAAMARAAYRFDARHFIAPGQE</sequence>
<dbReference type="Gene3D" id="2.60.120.380">
    <property type="match status" value="3"/>
</dbReference>
<protein>
    <submittedName>
        <fullName evidence="2">DVUA0089 family protein</fullName>
    </submittedName>
</protein>
<dbReference type="Proteomes" id="UP001595379">
    <property type="component" value="Unassembled WGS sequence"/>
</dbReference>
<accession>A0ABV7A174</accession>
<evidence type="ECO:0000256" key="1">
    <source>
        <dbReference type="SAM" id="SignalP"/>
    </source>
</evidence>
<dbReference type="RefSeq" id="WP_343165249.1">
    <property type="nucleotide sequence ID" value="NZ_JBHRSV010000031.1"/>
</dbReference>
<dbReference type="InterPro" id="IPR045690">
    <property type="entry name" value="DUF6055"/>
</dbReference>
<keyword evidence="3" id="KW-1185">Reference proteome</keyword>
<evidence type="ECO:0000313" key="2">
    <source>
        <dbReference type="EMBL" id="MFC2927405.1"/>
    </source>
</evidence>
<comment type="caution">
    <text evidence="2">The sequence shown here is derived from an EMBL/GenBank/DDBJ whole genome shotgun (WGS) entry which is preliminary data.</text>
</comment>
<feature type="chain" id="PRO_5045572991" evidence="1">
    <location>
        <begin position="20"/>
        <end position="747"/>
    </location>
</feature>